<reference evidence="4 5" key="1">
    <citation type="journal article" date="2021" name="ISME Commun">
        <title>Automated analysis of genomic sequences facilitates high-throughput and comprehensive description of bacteria.</title>
        <authorList>
            <person name="Hitch T.C.A."/>
        </authorList>
    </citation>
    <scope>NUCLEOTIDE SEQUENCE [LARGE SCALE GENOMIC DNA]</scope>
    <source>
        <strain evidence="4 5">Sanger_18</strain>
    </source>
</reference>
<feature type="coiled-coil region" evidence="1">
    <location>
        <begin position="60"/>
        <end position="94"/>
    </location>
</feature>
<dbReference type="InterPro" id="IPR011055">
    <property type="entry name" value="Dup_hybrid_motif"/>
</dbReference>
<keyword evidence="2" id="KW-0472">Membrane</keyword>
<sequence>MEQQNKKRKSKFALLLVTENEEGVMKQRHISSGIVEVAAIVLFLMIVGVICRFIYDSITLKDARSQLVDQLVTINNLTDENEALSVENSTLSNKVTVLSETVSKKAATEDAISQETVENALPKGFPLSGSATMEEATEGDPMLVFTAAAGVNVLTTGTGVVLSVDADTEYGTKIVVDHGNGYCSVYRNNGTALVKAGEELGKGYILFTIEEDNQKLGYQIMKDDAYIDPMTMIDING</sequence>
<dbReference type="InterPro" id="IPR016047">
    <property type="entry name" value="M23ase_b-sheet_dom"/>
</dbReference>
<keyword evidence="1" id="KW-0175">Coiled coil</keyword>
<keyword evidence="2" id="KW-0812">Transmembrane</keyword>
<name>A0ABT2T3T1_9FIRM</name>
<evidence type="ECO:0000259" key="3">
    <source>
        <dbReference type="Pfam" id="PF01551"/>
    </source>
</evidence>
<dbReference type="Proteomes" id="UP001652432">
    <property type="component" value="Unassembled WGS sequence"/>
</dbReference>
<protein>
    <submittedName>
        <fullName evidence="4">M23 family metallopeptidase</fullName>
    </submittedName>
</protein>
<proteinExistence type="predicted"/>
<organism evidence="4 5">
    <name type="scientific">Suilimivivens aceti</name>
    <dbReference type="NCBI Taxonomy" id="2981774"/>
    <lineage>
        <taxon>Bacteria</taxon>
        <taxon>Bacillati</taxon>
        <taxon>Bacillota</taxon>
        <taxon>Clostridia</taxon>
        <taxon>Lachnospirales</taxon>
        <taxon>Lachnospiraceae</taxon>
        <taxon>Suilimivivens</taxon>
    </lineage>
</organism>
<evidence type="ECO:0000256" key="1">
    <source>
        <dbReference type="SAM" id="Coils"/>
    </source>
</evidence>
<evidence type="ECO:0000313" key="5">
    <source>
        <dbReference type="Proteomes" id="UP001652432"/>
    </source>
</evidence>
<dbReference type="EMBL" id="JAOQKJ010000008">
    <property type="protein sequence ID" value="MCU6744914.1"/>
    <property type="molecule type" value="Genomic_DNA"/>
</dbReference>
<accession>A0ABT2T3T1</accession>
<dbReference type="CDD" id="cd12797">
    <property type="entry name" value="M23_peptidase"/>
    <property type="match status" value="1"/>
</dbReference>
<evidence type="ECO:0000313" key="4">
    <source>
        <dbReference type="EMBL" id="MCU6744914.1"/>
    </source>
</evidence>
<dbReference type="Gene3D" id="2.70.70.10">
    <property type="entry name" value="Glucose Permease (Domain IIA)"/>
    <property type="match status" value="1"/>
</dbReference>
<keyword evidence="5" id="KW-1185">Reference proteome</keyword>
<comment type="caution">
    <text evidence="4">The sequence shown here is derived from an EMBL/GenBank/DDBJ whole genome shotgun (WGS) entry which is preliminary data.</text>
</comment>
<evidence type="ECO:0000256" key="2">
    <source>
        <dbReference type="SAM" id="Phobius"/>
    </source>
</evidence>
<dbReference type="SUPFAM" id="SSF51261">
    <property type="entry name" value="Duplicated hybrid motif"/>
    <property type="match status" value="1"/>
</dbReference>
<dbReference type="Pfam" id="PF01551">
    <property type="entry name" value="Peptidase_M23"/>
    <property type="match status" value="1"/>
</dbReference>
<keyword evidence="2" id="KW-1133">Transmembrane helix</keyword>
<feature type="transmembrane region" description="Helical" evidence="2">
    <location>
        <begin position="34"/>
        <end position="55"/>
    </location>
</feature>
<feature type="domain" description="M23ase beta-sheet core" evidence="3">
    <location>
        <begin position="145"/>
        <end position="229"/>
    </location>
</feature>
<dbReference type="RefSeq" id="WP_262575032.1">
    <property type="nucleotide sequence ID" value="NZ_JAOQKJ010000008.1"/>
</dbReference>
<gene>
    <name evidence="4" type="ORF">OCV77_10455</name>
</gene>